<reference evidence="2" key="1">
    <citation type="submission" date="2013-08" db="EMBL/GenBank/DDBJ databases">
        <authorList>
            <person name="Mendez C."/>
            <person name="Richter M."/>
            <person name="Ferrer M."/>
            <person name="Sanchez J."/>
        </authorList>
    </citation>
    <scope>NUCLEOTIDE SEQUENCE</scope>
</reference>
<dbReference type="PANTHER" id="PTHR37302:SF1">
    <property type="entry name" value="PROTEIN DINB"/>
    <property type="match status" value="1"/>
</dbReference>
<dbReference type="SUPFAM" id="SSF109854">
    <property type="entry name" value="DinB/YfiT-like putative metalloenzymes"/>
    <property type="match status" value="1"/>
</dbReference>
<evidence type="ECO:0000313" key="2">
    <source>
        <dbReference type="EMBL" id="EQD33207.1"/>
    </source>
</evidence>
<dbReference type="Gene3D" id="1.20.120.450">
    <property type="entry name" value="dinb family like domain"/>
    <property type="match status" value="1"/>
</dbReference>
<dbReference type="Pfam" id="PF05163">
    <property type="entry name" value="DinB"/>
    <property type="match status" value="1"/>
</dbReference>
<accession>T0YMR2</accession>
<sequence length="166" mass="19279">MKDYFLTLASYQRWAYGKLFDSLKPIGDREYRQDAGLPFGSIHGTLNHLLLVDRVWLARFEHRPAPYTRLDEELEPDRSRLASALDQEAQQWRQALMGWSEDRFSGDLSYITTEGAQRRLPVIPLLAHVFNHGTHHRGQVTAVITRLGFDYPILDLPYFLAEVHSR</sequence>
<organism evidence="2">
    <name type="scientific">mine drainage metagenome</name>
    <dbReference type="NCBI Taxonomy" id="410659"/>
    <lineage>
        <taxon>unclassified sequences</taxon>
        <taxon>metagenomes</taxon>
        <taxon>ecological metagenomes</taxon>
    </lineage>
</organism>
<dbReference type="GO" id="GO:0046872">
    <property type="term" value="F:metal ion binding"/>
    <property type="evidence" value="ECO:0007669"/>
    <property type="project" value="UniProtKB-KW"/>
</dbReference>
<comment type="caution">
    <text evidence="2">The sequence shown here is derived from an EMBL/GenBank/DDBJ whole genome shotgun (WGS) entry which is preliminary data.</text>
</comment>
<dbReference type="EMBL" id="AUZZ01009605">
    <property type="protein sequence ID" value="EQD33207.1"/>
    <property type="molecule type" value="Genomic_DNA"/>
</dbReference>
<dbReference type="AlphaFoldDB" id="T0YMR2"/>
<evidence type="ECO:0000256" key="1">
    <source>
        <dbReference type="ARBA" id="ARBA00022723"/>
    </source>
</evidence>
<gene>
    <name evidence="2" type="ORF">B2A_13278</name>
</gene>
<reference evidence="2" key="2">
    <citation type="journal article" date="2014" name="ISME J.">
        <title>Microbial stratification in low pH oxic and suboxic macroscopic growths along an acid mine drainage.</title>
        <authorList>
            <person name="Mendez-Garcia C."/>
            <person name="Mesa V."/>
            <person name="Sprenger R.R."/>
            <person name="Richter M."/>
            <person name="Diez M.S."/>
            <person name="Solano J."/>
            <person name="Bargiela R."/>
            <person name="Golyshina O.V."/>
            <person name="Manteca A."/>
            <person name="Ramos J.L."/>
            <person name="Gallego J.R."/>
            <person name="Llorente I."/>
            <person name="Martins Dos Santos V.A."/>
            <person name="Jensen O.N."/>
            <person name="Pelaez A.I."/>
            <person name="Sanchez J."/>
            <person name="Ferrer M."/>
        </authorList>
    </citation>
    <scope>NUCLEOTIDE SEQUENCE</scope>
</reference>
<dbReference type="InterPro" id="IPR034660">
    <property type="entry name" value="DinB/YfiT-like"/>
</dbReference>
<proteinExistence type="predicted"/>
<protein>
    <submittedName>
        <fullName evidence="2">DinB family protein</fullName>
    </submittedName>
</protein>
<dbReference type="InterPro" id="IPR007837">
    <property type="entry name" value="DinB"/>
</dbReference>
<keyword evidence="1" id="KW-0479">Metal-binding</keyword>
<dbReference type="PANTHER" id="PTHR37302">
    <property type="entry name" value="SLR1116 PROTEIN"/>
    <property type="match status" value="1"/>
</dbReference>
<name>T0YMR2_9ZZZZ</name>